<dbReference type="InterPro" id="IPR050706">
    <property type="entry name" value="Cyclic-di-GMP_PDE-like"/>
</dbReference>
<dbReference type="EMBL" id="FOUO01000001">
    <property type="protein sequence ID" value="SFM24193.1"/>
    <property type="molecule type" value="Genomic_DNA"/>
</dbReference>
<dbReference type="PANTHER" id="PTHR33121:SF15">
    <property type="entry name" value="BLUE LIGHT- AND TEMPERATURE-REGULATED ANTIREPRESSOR BLUF"/>
    <property type="match status" value="1"/>
</dbReference>
<evidence type="ECO:0000313" key="2">
    <source>
        <dbReference type="EMBL" id="SFM24193.1"/>
    </source>
</evidence>
<proteinExistence type="predicted"/>
<dbReference type="SMART" id="SM00052">
    <property type="entry name" value="EAL"/>
    <property type="match status" value="1"/>
</dbReference>
<evidence type="ECO:0000313" key="3">
    <source>
        <dbReference type="Proteomes" id="UP000199556"/>
    </source>
</evidence>
<keyword evidence="3" id="KW-1185">Reference proteome</keyword>
<dbReference type="InterPro" id="IPR001633">
    <property type="entry name" value="EAL_dom"/>
</dbReference>
<dbReference type="PROSITE" id="PS50883">
    <property type="entry name" value="EAL"/>
    <property type="match status" value="1"/>
</dbReference>
<dbReference type="InterPro" id="IPR035919">
    <property type="entry name" value="EAL_sf"/>
</dbReference>
<dbReference type="PANTHER" id="PTHR33121">
    <property type="entry name" value="CYCLIC DI-GMP PHOSPHODIESTERASE PDEF"/>
    <property type="match status" value="1"/>
</dbReference>
<dbReference type="CDD" id="cd01948">
    <property type="entry name" value="EAL"/>
    <property type="match status" value="1"/>
</dbReference>
<sequence length="361" mass="39925">MTCPDCQTIERCHQGPGELLLAPFLSHTLKSVRRGLEARGLTAREASPGVLSVFLPEGGPAAVDGSLRELMSEAEIRDCRAAFLPQGNTFGIASLRDTHSLETLLARAGSGWLADLIEAERFEFHFQPIVSCADPGRPFAYESLMRGVIPGQEERVSPGRLIAQARASQLLFQLDRAARINAIRQAVAHGFEARVFINFNPTTIYDPAFCLKSTLEEVDRLGADADRLVFEVVESEHISDTRHLQRIVEHYKQAGFQVALDDLGAGYSSLNLLSTLRPDFVKFDRELVSHVHEDTYKQTVLSKLIEMAQELGIQTIAEGVEQVGEWEWLRARAVDYVQGYLFARPASPPPEPVLPVGRGGH</sequence>
<dbReference type="GO" id="GO:0071111">
    <property type="term" value="F:cyclic-guanylate-specific phosphodiesterase activity"/>
    <property type="evidence" value="ECO:0007669"/>
    <property type="project" value="InterPro"/>
</dbReference>
<dbReference type="STRING" id="195064.SAMN05421721_10178"/>
<dbReference type="SUPFAM" id="SSF141868">
    <property type="entry name" value="EAL domain-like"/>
    <property type="match status" value="1"/>
</dbReference>
<dbReference type="Proteomes" id="UP000199556">
    <property type="component" value="Unassembled WGS sequence"/>
</dbReference>
<accession>A0A1I4PA07</accession>
<dbReference type="AlphaFoldDB" id="A0A1I4PA07"/>
<dbReference type="Gene3D" id="3.20.20.450">
    <property type="entry name" value="EAL domain"/>
    <property type="match status" value="1"/>
</dbReference>
<dbReference type="Pfam" id="PF00563">
    <property type="entry name" value="EAL"/>
    <property type="match status" value="1"/>
</dbReference>
<organism evidence="2 3">
    <name type="scientific">Ectothiorhodospira mobilis</name>
    <dbReference type="NCBI Taxonomy" id="195064"/>
    <lineage>
        <taxon>Bacteria</taxon>
        <taxon>Pseudomonadati</taxon>
        <taxon>Pseudomonadota</taxon>
        <taxon>Gammaproteobacteria</taxon>
        <taxon>Chromatiales</taxon>
        <taxon>Ectothiorhodospiraceae</taxon>
        <taxon>Ectothiorhodospira</taxon>
    </lineage>
</organism>
<protein>
    <submittedName>
        <fullName evidence="2">EAL domain, c-di-GMP-specific phosphodiesterase class I (Or its enzymatically inactive variant)</fullName>
    </submittedName>
</protein>
<dbReference type="OrthoDB" id="1673646at2"/>
<name>A0A1I4PA07_ECTMO</name>
<feature type="domain" description="EAL" evidence="1">
    <location>
        <begin position="106"/>
        <end position="359"/>
    </location>
</feature>
<evidence type="ECO:0000259" key="1">
    <source>
        <dbReference type="PROSITE" id="PS50883"/>
    </source>
</evidence>
<reference evidence="2 3" key="1">
    <citation type="submission" date="2016-10" db="EMBL/GenBank/DDBJ databases">
        <authorList>
            <person name="de Groot N.N."/>
        </authorList>
    </citation>
    <scope>NUCLEOTIDE SEQUENCE [LARGE SCALE GENOMIC DNA]</scope>
    <source>
        <strain evidence="2 3">DSM 4180</strain>
    </source>
</reference>
<gene>
    <name evidence="2" type="ORF">SAMN05421721_10178</name>
</gene>
<dbReference type="RefSeq" id="WP_090483227.1">
    <property type="nucleotide sequence ID" value="NZ_FOUO01000001.1"/>
</dbReference>